<dbReference type="SUPFAM" id="SSF50249">
    <property type="entry name" value="Nucleic acid-binding proteins"/>
    <property type="match status" value="1"/>
</dbReference>
<dbReference type="InterPro" id="IPR012340">
    <property type="entry name" value="NA-bd_OB-fold"/>
</dbReference>
<comment type="caution">
    <text evidence="1">The sequence shown here is derived from an EMBL/GenBank/DDBJ whole genome shotgun (WGS) entry which is preliminary data.</text>
</comment>
<evidence type="ECO:0008006" key="2">
    <source>
        <dbReference type="Google" id="ProtNLM"/>
    </source>
</evidence>
<dbReference type="PANTHER" id="PTHR47165:SF4">
    <property type="entry name" value="OS03G0429900 PROTEIN"/>
    <property type="match status" value="1"/>
</dbReference>
<gene>
    <name evidence="1" type="ORF">F2Q70_00030750</name>
</gene>
<sequence>MASIQSRNPPPLKKLQLWLRNQTASLLSPPESPQLPCTLKISHQGTVMQGFIPASRVQQYLCDLKPGTIYKLFNSFGSHTSLLCLFLTTIPSLSTKTGSGSIHTRILKLTVTSKVIFTERPVDDCIMDVVGHTKLVNGQTLIKRPILDETEISITRRVMVHLESHEGSVMKLYLWDQAATDFFKKFTAYENTPTVLLVTTVNPKHLGGTLTLSSMSSSRVFMDYDVQPTINYFNWMGSKPEIQELVNAEVVTKAETMTIAEIYAYIKQAKCIATIDDVVRDSAWYYIACSGCHTKAIKGPTFLMCAKCGNDNVAGVRALSSILT</sequence>
<evidence type="ECO:0000313" key="1">
    <source>
        <dbReference type="EMBL" id="KAF2531146.1"/>
    </source>
</evidence>
<dbReference type="AlphaFoldDB" id="A0A8S9FF92"/>
<name>A0A8S9FF92_BRACR</name>
<dbReference type="Gene3D" id="2.40.50.140">
    <property type="entry name" value="Nucleic acid-binding proteins"/>
    <property type="match status" value="2"/>
</dbReference>
<organism evidence="1">
    <name type="scientific">Brassica cretica</name>
    <name type="common">Mustard</name>
    <dbReference type="NCBI Taxonomy" id="69181"/>
    <lineage>
        <taxon>Eukaryota</taxon>
        <taxon>Viridiplantae</taxon>
        <taxon>Streptophyta</taxon>
        <taxon>Embryophyta</taxon>
        <taxon>Tracheophyta</taxon>
        <taxon>Spermatophyta</taxon>
        <taxon>Magnoliopsida</taxon>
        <taxon>eudicotyledons</taxon>
        <taxon>Gunneridae</taxon>
        <taxon>Pentapetalae</taxon>
        <taxon>rosids</taxon>
        <taxon>malvids</taxon>
        <taxon>Brassicales</taxon>
        <taxon>Brassicaceae</taxon>
        <taxon>Brassiceae</taxon>
        <taxon>Brassica</taxon>
    </lineage>
</organism>
<protein>
    <recommendedName>
        <fullName evidence="2">Replication factor A C-terminal domain-containing protein</fullName>
    </recommendedName>
</protein>
<accession>A0A8S9FF92</accession>
<proteinExistence type="predicted"/>
<dbReference type="PANTHER" id="PTHR47165">
    <property type="entry name" value="OS03G0429900 PROTEIN"/>
    <property type="match status" value="1"/>
</dbReference>
<dbReference type="EMBL" id="QGKY02002305">
    <property type="protein sequence ID" value="KAF2531146.1"/>
    <property type="molecule type" value="Genomic_DNA"/>
</dbReference>
<reference evidence="1" key="1">
    <citation type="submission" date="2019-12" db="EMBL/GenBank/DDBJ databases">
        <title>Genome sequencing and annotation of Brassica cretica.</title>
        <authorList>
            <person name="Studholme D.J."/>
            <person name="Sarris P.F."/>
        </authorList>
    </citation>
    <scope>NUCLEOTIDE SEQUENCE</scope>
    <source>
        <strain evidence="1">PFS-102/07</strain>
        <tissue evidence="1">Leaf</tissue>
    </source>
</reference>